<feature type="region of interest" description="Disordered" evidence="1">
    <location>
        <begin position="23"/>
        <end position="52"/>
    </location>
</feature>
<gene>
    <name evidence="2" type="primary">ugpB</name>
    <name evidence="2" type="ORF">HSEST_0774</name>
</gene>
<accession>A0A897NNL1</accession>
<feature type="compositionally biased region" description="Basic and acidic residues" evidence="1">
    <location>
        <begin position="30"/>
        <end position="44"/>
    </location>
</feature>
<dbReference type="Proteomes" id="UP000663292">
    <property type="component" value="Chromosome"/>
</dbReference>
<organism evidence="2 3">
    <name type="scientific">Halapricum desulfuricans</name>
    <dbReference type="NCBI Taxonomy" id="2841257"/>
    <lineage>
        <taxon>Archaea</taxon>
        <taxon>Methanobacteriati</taxon>
        <taxon>Methanobacteriota</taxon>
        <taxon>Stenosarchaea group</taxon>
        <taxon>Halobacteria</taxon>
        <taxon>Halobacteriales</taxon>
        <taxon>Haloarculaceae</taxon>
        <taxon>Halapricum</taxon>
    </lineage>
</organism>
<evidence type="ECO:0000313" key="3">
    <source>
        <dbReference type="Proteomes" id="UP000663292"/>
    </source>
</evidence>
<protein>
    <submittedName>
        <fullName evidence="2">ABC-type sugar transport system, periplasmic component</fullName>
    </submittedName>
</protein>
<dbReference type="Gene3D" id="3.40.190.10">
    <property type="entry name" value="Periplasmic binding protein-like II"/>
    <property type="match status" value="2"/>
</dbReference>
<evidence type="ECO:0000256" key="1">
    <source>
        <dbReference type="SAM" id="MobiDB-lite"/>
    </source>
</evidence>
<dbReference type="AlphaFoldDB" id="A0A897NNL1"/>
<dbReference type="PANTHER" id="PTHR43649">
    <property type="entry name" value="ARABINOSE-BINDING PROTEIN-RELATED"/>
    <property type="match status" value="1"/>
</dbReference>
<keyword evidence="2" id="KW-0813">Transport</keyword>
<name>A0A897NNL1_9EURY</name>
<dbReference type="Pfam" id="PF13416">
    <property type="entry name" value="SBP_bac_8"/>
    <property type="match status" value="1"/>
</dbReference>
<sequence>MIERIYPSANYQNLFRLRIVSGNTTTSPENRADKFNIGRTKPENMSDSGTRSAAVRSGAELLHRMVGGDGEAAINALLDGFESRHPGVSLEDVTDENLSLTVKSRILKESPPDVWIEWPGKNLMPYVEADVLADISETWTDSDMERAYLDGPRNAAAFDGAYHAVPLNIHRINNLFYNVDLAAQAGVDPSRVSSPRGFVEMLQQVEAETGRVGMLLPMKNPWTVLQLWETVLLGEHGHEVYQSVADGAAASHRGAIADALDIVSEYADLATDDALYVSLTDANERFIDGESVFFHQGDWAAGAYTETDGFEYGSDWEHVPFPGTEGMYAMNMDAVIASETTDADAVETFLRYVGSPDGQRRFNRKKGSIPPRTDVSMGEFTDFLQDQHANFGSSRAQPLSITHGLGVRPEQLIELKTAMSSFVADRDVDAAASGLVTAFDRQ</sequence>
<proteinExistence type="predicted"/>
<reference evidence="2 3" key="1">
    <citation type="submission" date="2020-11" db="EMBL/GenBank/DDBJ databases">
        <title>Carbohydrate-dependent, anaerobic sulfur respiration: A novel catabolism in halophilic archaea.</title>
        <authorList>
            <person name="Sorokin D.Y."/>
            <person name="Messina E."/>
            <person name="Smedile F."/>
            <person name="La Cono V."/>
            <person name="Hallsworth J.E."/>
            <person name="Yakimov M.M."/>
        </authorList>
    </citation>
    <scope>NUCLEOTIDE SEQUENCE [LARGE SCALE GENOMIC DNA]</scope>
    <source>
        <strain evidence="2 3">HSR-Est</strain>
    </source>
</reference>
<evidence type="ECO:0000313" key="2">
    <source>
        <dbReference type="EMBL" id="QSG14318.1"/>
    </source>
</evidence>
<keyword evidence="3" id="KW-1185">Reference proteome</keyword>
<dbReference type="InterPro" id="IPR006059">
    <property type="entry name" value="SBP"/>
</dbReference>
<dbReference type="SUPFAM" id="SSF53850">
    <property type="entry name" value="Periplasmic binding protein-like II"/>
    <property type="match status" value="1"/>
</dbReference>
<keyword evidence="2" id="KW-0762">Sugar transport</keyword>
<dbReference type="InterPro" id="IPR050490">
    <property type="entry name" value="Bact_solute-bd_prot1"/>
</dbReference>
<dbReference type="EMBL" id="CP064791">
    <property type="protein sequence ID" value="QSG14318.1"/>
    <property type="molecule type" value="Genomic_DNA"/>
</dbReference>